<comment type="subcellular location">
    <subcellularLocation>
        <location evidence="1">Cell membrane</location>
        <topology evidence="1">Multi-pass membrane protein</topology>
    </subcellularLocation>
</comment>
<dbReference type="Gene3D" id="3.20.20.450">
    <property type="entry name" value="EAL domain"/>
    <property type="match status" value="1"/>
</dbReference>
<evidence type="ECO:0000256" key="5">
    <source>
        <dbReference type="ARBA" id="ARBA00022692"/>
    </source>
</evidence>
<evidence type="ECO:0000256" key="8">
    <source>
        <dbReference type="ARBA" id="ARBA00023136"/>
    </source>
</evidence>
<sequence length="530" mass="59875">MPVTLNTFSGNPGTTTSMFTRYFSSNRKILFLSLITGLITALLLGSLQFFWSYHKREVRFDTLIDDVSIYMESYFDELKSSIDLLQPLTLNSCHDVNAELTSRAAFSLNVRAFLLVRDKLAYCSSATGPMNVPMEELIPELHIDKQIDMALLPGTPMMPHRPAIAIWYRNPLVKDGGVFTSVNINLTPYMLYTARQNEFAGIAIIIGDNALSTRSATLVKAQDLHETPARTATLKEVPLTIKLYAEEWTSDEILFAVFFGLVCGIAAGSLNFYILTTRLNPGKEILSAIKRGQFYVVYQPVVDAETLQMRGVEVLMRWKHPTMGEIPPDAFINFAEAQKLIVPLTLHLFDLIIRDAPVLQTLLAPGAKLGINIAPGHLHAESFKEDMRTFLDLMPPDHFQIVLEITERDMVNHREANNLFEWLHNEGFEIAIDDFGTGHSALIYLERFTMDYIKIDRGFVNAIGTETVTSPVLDAVLTLARRLNMSTVAEGVETPEQAAWLREHGVVFLQGYWISRPMPLEQFRQWQPER</sequence>
<proteinExistence type="predicted"/>
<name>G8LJW8_9ENTR</name>
<evidence type="ECO:0000259" key="11">
    <source>
        <dbReference type="PROSITE" id="PS50883"/>
    </source>
</evidence>
<feature type="transmembrane region" description="Helical" evidence="10">
    <location>
        <begin position="253"/>
        <end position="275"/>
    </location>
</feature>
<dbReference type="eggNOG" id="COG2200">
    <property type="taxonomic scope" value="Bacteria"/>
</dbReference>
<dbReference type="CDD" id="cd01948">
    <property type="entry name" value="EAL"/>
    <property type="match status" value="1"/>
</dbReference>
<dbReference type="InterPro" id="IPR035919">
    <property type="entry name" value="EAL_sf"/>
</dbReference>
<evidence type="ECO:0000256" key="7">
    <source>
        <dbReference type="ARBA" id="ARBA00022989"/>
    </source>
</evidence>
<reference evidence="12 13" key="1">
    <citation type="journal article" date="2011" name="Stand. Genomic Sci.">
        <title>Complete genome of the onion pathogen Enterobacter cloacae EcWSU1.</title>
        <authorList>
            <person name="Humann J.L."/>
            <person name="Wildung M."/>
            <person name="Cheng C.H."/>
            <person name="Lee T."/>
            <person name="Stewart J.E."/>
            <person name="Drew J.C."/>
            <person name="Triplett E.W."/>
            <person name="Main D."/>
            <person name="Schroeder B.K."/>
        </authorList>
    </citation>
    <scope>NUCLEOTIDE SEQUENCE [LARGE SCALE GENOMIC DNA]</scope>
    <source>
        <strain evidence="12 13">EcWSU1</strain>
    </source>
</reference>
<keyword evidence="6" id="KW-0378">Hydrolase</keyword>
<accession>G8LJW8</accession>
<dbReference type="PANTHER" id="PTHR33121">
    <property type="entry name" value="CYCLIC DI-GMP PHOSPHODIESTERASE PDEF"/>
    <property type="match status" value="1"/>
</dbReference>
<evidence type="ECO:0000256" key="9">
    <source>
        <dbReference type="ARBA" id="ARBA00034290"/>
    </source>
</evidence>
<dbReference type="EC" id="3.1.4.52" evidence="2"/>
<gene>
    <name evidence="12" type="primary">rtn</name>
    <name evidence="12" type="ORF">EcWSU1_03088</name>
</gene>
<evidence type="ECO:0000256" key="4">
    <source>
        <dbReference type="ARBA" id="ARBA00022636"/>
    </source>
</evidence>
<dbReference type="InterPro" id="IPR024744">
    <property type="entry name" value="CSS-motif_dom"/>
</dbReference>
<keyword evidence="8 10" id="KW-0472">Membrane</keyword>
<dbReference type="NCBIfam" id="NF007839">
    <property type="entry name" value="PRK10551.1"/>
    <property type="match status" value="1"/>
</dbReference>
<dbReference type="PANTHER" id="PTHR33121:SF73">
    <property type="entry name" value="CYCLIC DI-GMP PHOSPHODIESTERASE PDEN-RELATED"/>
    <property type="match status" value="1"/>
</dbReference>
<evidence type="ECO:0000313" key="13">
    <source>
        <dbReference type="Proteomes" id="UP000007838"/>
    </source>
</evidence>
<protein>
    <recommendedName>
        <fullName evidence="2">cyclic-guanylate-specific phosphodiesterase</fullName>
        <ecNumber evidence="2">3.1.4.52</ecNumber>
    </recommendedName>
</protein>
<comment type="catalytic activity">
    <reaction evidence="9">
        <text>3',3'-c-di-GMP + H2O = 5'-phosphoguanylyl(3'-&gt;5')guanosine + H(+)</text>
        <dbReference type="Rhea" id="RHEA:24902"/>
        <dbReference type="ChEBI" id="CHEBI:15377"/>
        <dbReference type="ChEBI" id="CHEBI:15378"/>
        <dbReference type="ChEBI" id="CHEBI:58754"/>
        <dbReference type="ChEBI" id="CHEBI:58805"/>
        <dbReference type="EC" id="3.1.4.52"/>
    </reaction>
</comment>
<dbReference type="InterPro" id="IPR050706">
    <property type="entry name" value="Cyclic-di-GMP_PDE-like"/>
</dbReference>
<dbReference type="SUPFAM" id="SSF141868">
    <property type="entry name" value="EAL domain-like"/>
    <property type="match status" value="1"/>
</dbReference>
<keyword evidence="5 10" id="KW-0812">Transmembrane</keyword>
<dbReference type="PROSITE" id="PS50883">
    <property type="entry name" value="EAL"/>
    <property type="match status" value="1"/>
</dbReference>
<dbReference type="Proteomes" id="UP000007838">
    <property type="component" value="Chromosome"/>
</dbReference>
<evidence type="ECO:0000256" key="2">
    <source>
        <dbReference type="ARBA" id="ARBA00012282"/>
    </source>
</evidence>
<dbReference type="Pfam" id="PF00563">
    <property type="entry name" value="EAL"/>
    <property type="match status" value="1"/>
</dbReference>
<dbReference type="GO" id="GO:0071111">
    <property type="term" value="F:cyclic-guanylate-specific phosphodiesterase activity"/>
    <property type="evidence" value="ECO:0007669"/>
    <property type="project" value="UniProtKB-EC"/>
</dbReference>
<feature type="domain" description="EAL" evidence="11">
    <location>
        <begin position="278"/>
        <end position="530"/>
    </location>
</feature>
<dbReference type="SMART" id="SM00052">
    <property type="entry name" value="EAL"/>
    <property type="match status" value="1"/>
</dbReference>
<organism evidence="12 13">
    <name type="scientific">Enterobacter ludwigii</name>
    <dbReference type="NCBI Taxonomy" id="299767"/>
    <lineage>
        <taxon>Bacteria</taxon>
        <taxon>Pseudomonadati</taxon>
        <taxon>Pseudomonadota</taxon>
        <taxon>Gammaproteobacteria</taxon>
        <taxon>Enterobacterales</taxon>
        <taxon>Enterobacteriaceae</taxon>
        <taxon>Enterobacter</taxon>
        <taxon>Enterobacter cloacae complex</taxon>
    </lineage>
</organism>
<evidence type="ECO:0000256" key="3">
    <source>
        <dbReference type="ARBA" id="ARBA00022475"/>
    </source>
</evidence>
<keyword evidence="4" id="KW-0973">c-di-GMP</keyword>
<keyword evidence="7 10" id="KW-1133">Transmembrane helix</keyword>
<dbReference type="GO" id="GO:0005886">
    <property type="term" value="C:plasma membrane"/>
    <property type="evidence" value="ECO:0007669"/>
    <property type="project" value="UniProtKB-SubCell"/>
</dbReference>
<dbReference type="AlphaFoldDB" id="G8LJW8"/>
<keyword evidence="3" id="KW-1003">Cell membrane</keyword>
<feature type="transmembrane region" description="Helical" evidence="10">
    <location>
        <begin position="29"/>
        <end position="51"/>
    </location>
</feature>
<dbReference type="InterPro" id="IPR001633">
    <property type="entry name" value="EAL_dom"/>
</dbReference>
<evidence type="ECO:0000256" key="10">
    <source>
        <dbReference type="SAM" id="Phobius"/>
    </source>
</evidence>
<dbReference type="KEGG" id="eec:EcWSU1_03088"/>
<evidence type="ECO:0000256" key="6">
    <source>
        <dbReference type="ARBA" id="ARBA00022801"/>
    </source>
</evidence>
<dbReference type="HOGENOM" id="CLU_000445_131_2_6"/>
<dbReference type="EMBL" id="CP002886">
    <property type="protein sequence ID" value="AEW74516.1"/>
    <property type="molecule type" value="Genomic_DNA"/>
</dbReference>
<dbReference type="Pfam" id="PF12792">
    <property type="entry name" value="CSS-motif"/>
    <property type="match status" value="1"/>
</dbReference>
<evidence type="ECO:0000313" key="12">
    <source>
        <dbReference type="EMBL" id="AEW74516.1"/>
    </source>
</evidence>
<evidence type="ECO:0000256" key="1">
    <source>
        <dbReference type="ARBA" id="ARBA00004651"/>
    </source>
</evidence>